<reference evidence="4 5" key="2">
    <citation type="journal article" date="2018" name="Nature">
        <title>Mutant phenotypes for thousands of bacterial genes of unknown function.</title>
        <authorList>
            <person name="Price M.N."/>
            <person name="Wetmore K.M."/>
            <person name="Waters R.J."/>
            <person name="Callaghan M."/>
            <person name="Ray J."/>
            <person name="Liu H."/>
            <person name="Kuehl J.V."/>
            <person name="Melnyk R.A."/>
            <person name="Lamson J.S."/>
            <person name="Suh Y."/>
            <person name="Carlson H.K."/>
            <person name="Esquivel Z."/>
            <person name="Sadeeshkumar H."/>
            <person name="Chakraborty R."/>
            <person name="Zane G.M."/>
            <person name="Rubin B.E."/>
            <person name="Wall J.D."/>
            <person name="Visel A."/>
            <person name="Bristow J."/>
            <person name="Blow M.J."/>
            <person name="Arkin A.P."/>
            <person name="Deutschbauer A.M."/>
        </authorList>
    </citation>
    <scope>NUCLEOTIDE SEQUENCE [LARGE SCALE GENOMIC DNA]</scope>
    <source>
        <strain evidence="4 5">FW300-N2C3</strain>
    </source>
</reference>
<dbReference type="RefSeq" id="WP_060741628.1">
    <property type="nucleotide sequence ID" value="NZ_CP012831.1"/>
</dbReference>
<dbReference type="SUPFAM" id="SSF54593">
    <property type="entry name" value="Glyoxalase/Bleomycin resistance protein/Dihydroxybiphenyl dioxygenase"/>
    <property type="match status" value="1"/>
</dbReference>
<name>A0A0N9X2M3_PSEFL</name>
<dbReference type="AlphaFoldDB" id="A0A0N9X2M3"/>
<proteinExistence type="predicted"/>
<dbReference type="EMBL" id="CP012831">
    <property type="protein sequence ID" value="ALI09475.1"/>
    <property type="molecule type" value="Genomic_DNA"/>
</dbReference>
<keyword evidence="2" id="KW-0732">Signal</keyword>
<dbReference type="Pfam" id="PF00903">
    <property type="entry name" value="Glyoxalase"/>
    <property type="match status" value="1"/>
</dbReference>
<gene>
    <name evidence="4" type="ORF">AO356_22520</name>
</gene>
<dbReference type="InterPro" id="IPR004360">
    <property type="entry name" value="Glyas_Fos-R_dOase_dom"/>
</dbReference>
<evidence type="ECO:0000256" key="2">
    <source>
        <dbReference type="SAM" id="SignalP"/>
    </source>
</evidence>
<dbReference type="InterPro" id="IPR051785">
    <property type="entry name" value="MMCE/EMCE_epimerase"/>
</dbReference>
<dbReference type="GO" id="GO:0004493">
    <property type="term" value="F:methylmalonyl-CoA epimerase activity"/>
    <property type="evidence" value="ECO:0007669"/>
    <property type="project" value="TreeGrafter"/>
</dbReference>
<evidence type="ECO:0000313" key="4">
    <source>
        <dbReference type="EMBL" id="ALI09475.1"/>
    </source>
</evidence>
<evidence type="ECO:0000256" key="1">
    <source>
        <dbReference type="ARBA" id="ARBA00022723"/>
    </source>
</evidence>
<keyword evidence="1" id="KW-0479">Metal-binding</keyword>
<organism evidence="4 5">
    <name type="scientific">Pseudomonas fluorescens</name>
    <dbReference type="NCBI Taxonomy" id="294"/>
    <lineage>
        <taxon>Bacteria</taxon>
        <taxon>Pseudomonadati</taxon>
        <taxon>Pseudomonadota</taxon>
        <taxon>Gammaproteobacteria</taxon>
        <taxon>Pseudomonadales</taxon>
        <taxon>Pseudomonadaceae</taxon>
        <taxon>Pseudomonas</taxon>
    </lineage>
</organism>
<dbReference type="InterPro" id="IPR037523">
    <property type="entry name" value="VOC_core"/>
</dbReference>
<dbReference type="Gene3D" id="3.10.180.10">
    <property type="entry name" value="2,3-Dihydroxybiphenyl 1,2-Dioxygenase, domain 1"/>
    <property type="match status" value="1"/>
</dbReference>
<feature type="signal peptide" evidence="2">
    <location>
        <begin position="1"/>
        <end position="21"/>
    </location>
</feature>
<sequence>MNPLQSILLAASVTLTAATQAATTPPQSHPGMNSAAPLQVSAIDHVGINVPDIDTATRFFSALMGARVVSDISPGKIPDQWKNQFRWHGSSELQRFVMLQMDGGAKLELFQYQGSEVNQVQPHGDDAGASHVALRTADIDGSLATLKRLKVTILNDPITNTDGVRWFYFQAPWGTQIELVSLRQSVGG</sequence>
<reference evidence="5" key="1">
    <citation type="submission" date="2015-09" db="EMBL/GenBank/DDBJ databases">
        <title>Whole genome sequence of Pseudomonas fluorescens FW300-N2C3.</title>
        <authorList>
            <person name="Ray J."/>
            <person name="Melnyk R."/>
            <person name="Deutschbauer A."/>
        </authorList>
    </citation>
    <scope>NUCLEOTIDE SEQUENCE [LARGE SCALE GENOMIC DNA]</scope>
    <source>
        <strain evidence="5">FW300-N2C3</strain>
    </source>
</reference>
<dbReference type="PROSITE" id="PS51819">
    <property type="entry name" value="VOC"/>
    <property type="match status" value="1"/>
</dbReference>
<dbReference type="PANTHER" id="PTHR43048:SF3">
    <property type="entry name" value="METHYLMALONYL-COA EPIMERASE, MITOCHONDRIAL"/>
    <property type="match status" value="1"/>
</dbReference>
<dbReference type="Proteomes" id="UP000059425">
    <property type="component" value="Chromosome"/>
</dbReference>
<evidence type="ECO:0000313" key="5">
    <source>
        <dbReference type="Proteomes" id="UP000059425"/>
    </source>
</evidence>
<dbReference type="GO" id="GO:0046872">
    <property type="term" value="F:metal ion binding"/>
    <property type="evidence" value="ECO:0007669"/>
    <property type="project" value="UniProtKB-KW"/>
</dbReference>
<dbReference type="PANTHER" id="PTHR43048">
    <property type="entry name" value="METHYLMALONYL-COA EPIMERASE"/>
    <property type="match status" value="1"/>
</dbReference>
<protein>
    <submittedName>
        <fullName evidence="4">Glyoxalase</fullName>
    </submittedName>
</protein>
<dbReference type="OrthoDB" id="2613830at2"/>
<dbReference type="InterPro" id="IPR029068">
    <property type="entry name" value="Glyas_Bleomycin-R_OHBP_Dase"/>
</dbReference>
<dbReference type="GO" id="GO:0046491">
    <property type="term" value="P:L-methylmalonyl-CoA metabolic process"/>
    <property type="evidence" value="ECO:0007669"/>
    <property type="project" value="TreeGrafter"/>
</dbReference>
<feature type="chain" id="PRO_5006040809" evidence="2">
    <location>
        <begin position="22"/>
        <end position="188"/>
    </location>
</feature>
<evidence type="ECO:0000259" key="3">
    <source>
        <dbReference type="PROSITE" id="PS51819"/>
    </source>
</evidence>
<accession>A0A0N9X2M3</accession>
<feature type="domain" description="VOC" evidence="3">
    <location>
        <begin position="42"/>
        <end position="182"/>
    </location>
</feature>